<dbReference type="InterPro" id="IPR029058">
    <property type="entry name" value="AB_hydrolase_fold"/>
</dbReference>
<dbReference type="EMBL" id="GAMC01012218">
    <property type="protein sequence ID" value="JAB94337.1"/>
    <property type="molecule type" value="mRNA"/>
</dbReference>
<dbReference type="OrthoDB" id="77878at2759"/>
<reference evidence="8" key="2">
    <citation type="journal article" date="2014" name="BMC Genomics">
        <title>A genomic perspective to assessing quality of mass-reared SIT flies used in Mediterranean fruit fly (Ceratitis capitata) eradication in California.</title>
        <authorList>
            <person name="Calla B."/>
            <person name="Hall B."/>
            <person name="Hou S."/>
            <person name="Geib S.M."/>
        </authorList>
    </citation>
    <scope>NUCLEOTIDE SEQUENCE</scope>
</reference>
<evidence type="ECO:0000256" key="3">
    <source>
        <dbReference type="ARBA" id="ARBA00022989"/>
    </source>
</evidence>
<dbReference type="EMBL" id="GAMC01012222">
    <property type="protein sequence ID" value="JAB94333.1"/>
    <property type="molecule type" value="mRNA"/>
</dbReference>
<evidence type="ECO:0000256" key="4">
    <source>
        <dbReference type="ARBA" id="ARBA00023136"/>
    </source>
</evidence>
<dbReference type="AlphaFoldDB" id="W8BBB8"/>
<dbReference type="Pfam" id="PF05705">
    <property type="entry name" value="DUF829"/>
    <property type="match status" value="1"/>
</dbReference>
<organism evidence="8">
    <name type="scientific">Ceratitis capitata</name>
    <name type="common">Mediterranean fruit fly</name>
    <name type="synonym">Tephritis capitata</name>
    <dbReference type="NCBI Taxonomy" id="7213"/>
    <lineage>
        <taxon>Eukaryota</taxon>
        <taxon>Metazoa</taxon>
        <taxon>Ecdysozoa</taxon>
        <taxon>Arthropoda</taxon>
        <taxon>Hexapoda</taxon>
        <taxon>Insecta</taxon>
        <taxon>Pterygota</taxon>
        <taxon>Neoptera</taxon>
        <taxon>Endopterygota</taxon>
        <taxon>Diptera</taxon>
        <taxon>Brachycera</taxon>
        <taxon>Muscomorpha</taxon>
        <taxon>Tephritoidea</taxon>
        <taxon>Tephritidae</taxon>
        <taxon>Ceratitis</taxon>
        <taxon>Ceratitis</taxon>
    </lineage>
</organism>
<feature type="non-terminal residue" evidence="8">
    <location>
        <position position="1"/>
    </location>
</feature>
<accession>W8BBB8</accession>
<evidence type="ECO:0000256" key="7">
    <source>
        <dbReference type="SAM" id="MobiDB-lite"/>
    </source>
</evidence>
<reference evidence="8" key="1">
    <citation type="submission" date="2013-07" db="EMBL/GenBank/DDBJ databases">
        <authorList>
            <person name="Geib S."/>
        </authorList>
    </citation>
    <scope>NUCLEOTIDE SEQUENCE</scope>
</reference>
<proteinExistence type="evidence at transcript level"/>
<comment type="subcellular location">
    <subcellularLocation>
        <location evidence="6">Nucleus outer membrane</location>
        <topology evidence="6">Single-pass membrane protein</topology>
    </subcellularLocation>
</comment>
<dbReference type="PANTHER" id="PTHR12265:SF30">
    <property type="entry name" value="TRANSMEMBRANE PROTEIN 53"/>
    <property type="match status" value="1"/>
</dbReference>
<keyword evidence="3" id="KW-1133">Transmembrane helix</keyword>
<dbReference type="GO" id="GO:0005640">
    <property type="term" value="C:nuclear outer membrane"/>
    <property type="evidence" value="ECO:0007669"/>
    <property type="project" value="UniProtKB-SubCell"/>
</dbReference>
<keyword evidence="5" id="KW-0539">Nucleus</keyword>
<gene>
    <name evidence="8" type="primary">TM53B</name>
</gene>
<protein>
    <submittedName>
        <fullName evidence="8">Transmembrane protein 53-B</fullName>
    </submittedName>
</protein>
<dbReference type="InterPro" id="IPR008547">
    <property type="entry name" value="DUF829_TMEM53"/>
</dbReference>
<feature type="compositionally biased region" description="Low complexity" evidence="7">
    <location>
        <begin position="163"/>
        <end position="175"/>
    </location>
</feature>
<dbReference type="SUPFAM" id="SSF53474">
    <property type="entry name" value="alpha/beta-Hydrolases"/>
    <property type="match status" value="1"/>
</dbReference>
<evidence type="ECO:0000256" key="2">
    <source>
        <dbReference type="ARBA" id="ARBA00022692"/>
    </source>
</evidence>
<comment type="similarity">
    <text evidence="1">Belongs to the TMEM53 family.</text>
</comment>
<evidence type="ECO:0000256" key="6">
    <source>
        <dbReference type="ARBA" id="ARBA00034303"/>
    </source>
</evidence>
<feature type="compositionally biased region" description="Polar residues" evidence="7">
    <location>
        <begin position="478"/>
        <end position="489"/>
    </location>
</feature>
<feature type="region of interest" description="Disordered" evidence="7">
    <location>
        <begin position="149"/>
        <end position="177"/>
    </location>
</feature>
<name>W8BBB8_CERCA</name>
<dbReference type="PANTHER" id="PTHR12265">
    <property type="entry name" value="TRANSMEMBRANE PROTEIN 53"/>
    <property type="match status" value="1"/>
</dbReference>
<keyword evidence="2 8" id="KW-0812">Transmembrane</keyword>
<sequence length="500" mass="57172">QQQQQPAQITPSMVMLREQFNIIENPGGNRLEYINHDPYAQVESYNNLFANGVGVGLVGPGGVGGGSRREPHAARNYHHLHHNQQHSSSYSTNSNCNNYNNCRESEPLLHAAPVAKIMPMQHHPQAYPPKYEPPRYTCPNTIMLQQQQQQQLQLQHHLHHHQQQQQQQLQKQEQQFSDAIQSEDNLEYFIKFPTPNYRNDAMDTGDSDFVFVYNDSNDSNVPIVMLLGWAGCQDRYLMKYSKIYEDRGLITVRYTAPVDTLFWKRTAMVPIGEKILKLMYDMNFDTHPVIVHIFSNGGAYLYQHISLAMRKYKTPIQIRGMIFDSAPGERRILGLYRAVTAIYGKERKNCHCVTALIITLTLSIMWFVEETFAAFKSLFFKSEPVQTNPFSDLKNDATQFPQLFVYSKGDVVIPYEDIEKFIKIRQERGVHVSAACFEDAEHVKIYTKYPSQYIQCVCSFINNCLSRPFKGGNDLGTVTESGSPTSSIRSVVGGNSAKYD</sequence>
<evidence type="ECO:0000256" key="1">
    <source>
        <dbReference type="ARBA" id="ARBA00007387"/>
    </source>
</evidence>
<feature type="region of interest" description="Disordered" evidence="7">
    <location>
        <begin position="478"/>
        <end position="500"/>
    </location>
</feature>
<evidence type="ECO:0000256" key="5">
    <source>
        <dbReference type="ARBA" id="ARBA00023242"/>
    </source>
</evidence>
<evidence type="ECO:0000313" key="8">
    <source>
        <dbReference type="EMBL" id="JAB94333.1"/>
    </source>
</evidence>
<keyword evidence="4" id="KW-0472">Membrane</keyword>